<keyword evidence="10" id="KW-1185">Reference proteome</keyword>
<comment type="caution">
    <text evidence="9">The sequence shown here is derived from an EMBL/GenBank/DDBJ whole genome shotgun (WGS) entry which is preliminary data.</text>
</comment>
<accession>A0A1H9QJC5</accession>
<evidence type="ECO:0000256" key="6">
    <source>
        <dbReference type="ARBA" id="ARBA00023004"/>
    </source>
</evidence>
<evidence type="ECO:0000256" key="3">
    <source>
        <dbReference type="ARBA" id="ARBA00022723"/>
    </source>
</evidence>
<evidence type="ECO:0000256" key="4">
    <source>
        <dbReference type="ARBA" id="ARBA00022737"/>
    </source>
</evidence>
<dbReference type="PROSITE" id="PS00198">
    <property type="entry name" value="4FE4S_FER_1"/>
    <property type="match status" value="1"/>
</dbReference>
<keyword evidence="3" id="KW-0479">Metal-binding</keyword>
<proteinExistence type="predicted"/>
<keyword evidence="5" id="KW-0249">Electron transport</keyword>
<organism evidence="9 10">
    <name type="scientific">Salisediminibacterium halotolerans</name>
    <dbReference type="NCBI Taxonomy" id="517425"/>
    <lineage>
        <taxon>Bacteria</taxon>
        <taxon>Bacillati</taxon>
        <taxon>Bacillota</taxon>
        <taxon>Bacilli</taxon>
        <taxon>Bacillales</taxon>
        <taxon>Bacillaceae</taxon>
        <taxon>Salisediminibacterium</taxon>
    </lineage>
</organism>
<evidence type="ECO:0000256" key="1">
    <source>
        <dbReference type="ARBA" id="ARBA00022448"/>
    </source>
</evidence>
<sequence length="187" mass="21046">MIEQKGFFFRTDRCAACYACVSACRSEHGLPGYRRVETSGYEHSVSLSCGHCEAPECMRVCPRNAFSKRRDGIIVIDEDRCDGCGDCRQACPYEAVQLVFNPQTQEHKAMKCEFCLRTRPQESAPACVEACCTGALDWGPVGTPPGLGRWEMRLDGMFTPDFTKPALRFQVPKAKERYWAADNNRLI</sequence>
<keyword evidence="4" id="KW-0677">Repeat</keyword>
<keyword evidence="2" id="KW-0004">4Fe-4S</keyword>
<keyword evidence="1" id="KW-0813">Transport</keyword>
<dbReference type="Gene3D" id="3.30.70.20">
    <property type="match status" value="2"/>
</dbReference>
<evidence type="ECO:0000256" key="2">
    <source>
        <dbReference type="ARBA" id="ARBA00022485"/>
    </source>
</evidence>
<dbReference type="PANTHER" id="PTHR43177:SF5">
    <property type="entry name" value="ANAEROBIC DIMETHYL SULFOXIDE REDUCTASE CHAIN B-RELATED"/>
    <property type="match status" value="1"/>
</dbReference>
<dbReference type="InterPro" id="IPR017896">
    <property type="entry name" value="4Fe4S_Fe-S-bd"/>
</dbReference>
<evidence type="ECO:0000256" key="7">
    <source>
        <dbReference type="ARBA" id="ARBA00023014"/>
    </source>
</evidence>
<dbReference type="SUPFAM" id="SSF54862">
    <property type="entry name" value="4Fe-4S ferredoxins"/>
    <property type="match status" value="1"/>
</dbReference>
<dbReference type="GO" id="GO:0051539">
    <property type="term" value="F:4 iron, 4 sulfur cluster binding"/>
    <property type="evidence" value="ECO:0007669"/>
    <property type="project" value="UniProtKB-KW"/>
</dbReference>
<gene>
    <name evidence="9" type="ORF">SAMN05444126_10338</name>
</gene>
<dbReference type="Proteomes" id="UP000199318">
    <property type="component" value="Unassembled WGS sequence"/>
</dbReference>
<evidence type="ECO:0000313" key="9">
    <source>
        <dbReference type="EMBL" id="SER60562.1"/>
    </source>
</evidence>
<dbReference type="PANTHER" id="PTHR43177">
    <property type="entry name" value="PROTEIN NRFC"/>
    <property type="match status" value="1"/>
</dbReference>
<evidence type="ECO:0000256" key="5">
    <source>
        <dbReference type="ARBA" id="ARBA00022982"/>
    </source>
</evidence>
<dbReference type="AlphaFoldDB" id="A0A1H9QJC5"/>
<feature type="domain" description="4Fe-4S ferredoxin-type" evidence="8">
    <location>
        <begin position="72"/>
        <end position="101"/>
    </location>
</feature>
<evidence type="ECO:0000313" key="10">
    <source>
        <dbReference type="Proteomes" id="UP000199318"/>
    </source>
</evidence>
<dbReference type="InterPro" id="IPR050954">
    <property type="entry name" value="ET_IronSulfur_Cluster-Binding"/>
</dbReference>
<evidence type="ECO:0000259" key="8">
    <source>
        <dbReference type="PROSITE" id="PS51379"/>
    </source>
</evidence>
<dbReference type="STRING" id="1464123.SAMN05444126_10338"/>
<dbReference type="EMBL" id="FOGV01000003">
    <property type="protein sequence ID" value="SER60562.1"/>
    <property type="molecule type" value="Genomic_DNA"/>
</dbReference>
<dbReference type="Pfam" id="PF13247">
    <property type="entry name" value="Fer4_11"/>
    <property type="match status" value="1"/>
</dbReference>
<name>A0A1H9QJC5_9BACI</name>
<dbReference type="GO" id="GO:0046872">
    <property type="term" value="F:metal ion binding"/>
    <property type="evidence" value="ECO:0007669"/>
    <property type="project" value="UniProtKB-KW"/>
</dbReference>
<reference evidence="10" key="1">
    <citation type="submission" date="2016-10" db="EMBL/GenBank/DDBJ databases">
        <authorList>
            <person name="de Groot N.N."/>
        </authorList>
    </citation>
    <scope>NUCLEOTIDE SEQUENCE [LARGE SCALE GENOMIC DNA]</scope>
    <source>
        <strain evidence="10">10nlg</strain>
    </source>
</reference>
<keyword evidence="7" id="KW-0411">Iron-sulfur</keyword>
<keyword evidence="6" id="KW-0408">Iron</keyword>
<dbReference type="InterPro" id="IPR017900">
    <property type="entry name" value="4Fe4S_Fe_S_CS"/>
</dbReference>
<dbReference type="PROSITE" id="PS51379">
    <property type="entry name" value="4FE4S_FER_2"/>
    <property type="match status" value="1"/>
</dbReference>
<protein>
    <submittedName>
        <fullName evidence="9">Fe-S-cluster-containing dehydrogenase component</fullName>
    </submittedName>
</protein>
<dbReference type="RefSeq" id="WP_093071912.1">
    <property type="nucleotide sequence ID" value="NZ_FOGV01000003.1"/>
</dbReference>
<dbReference type="OrthoDB" id="9798098at2"/>